<dbReference type="Proteomes" id="UP000199556">
    <property type="component" value="Unassembled WGS sequence"/>
</dbReference>
<reference evidence="1 2" key="1">
    <citation type="submission" date="2016-10" db="EMBL/GenBank/DDBJ databases">
        <authorList>
            <person name="de Groot N.N."/>
        </authorList>
    </citation>
    <scope>NUCLEOTIDE SEQUENCE [LARGE SCALE GENOMIC DNA]</scope>
    <source>
        <strain evidence="1 2">DSM 4180</strain>
    </source>
</reference>
<name>A0A1I4PSL7_ECTMO</name>
<dbReference type="InterPro" id="IPR016631">
    <property type="entry name" value="Regulatory_RpfE"/>
</dbReference>
<proteinExistence type="predicted"/>
<dbReference type="EMBL" id="FOUO01000002">
    <property type="protein sequence ID" value="SFM30566.1"/>
    <property type="molecule type" value="Genomic_DNA"/>
</dbReference>
<evidence type="ECO:0000313" key="2">
    <source>
        <dbReference type="Proteomes" id="UP000199556"/>
    </source>
</evidence>
<dbReference type="RefSeq" id="WP_090483590.1">
    <property type="nucleotide sequence ID" value="NZ_FOUO01000002.1"/>
</dbReference>
<dbReference type="AlphaFoldDB" id="A0A1I4PSL7"/>
<evidence type="ECO:0000313" key="1">
    <source>
        <dbReference type="EMBL" id="SFM30566.1"/>
    </source>
</evidence>
<accession>A0A1I4PSL7</accession>
<dbReference type="OrthoDB" id="5295974at2"/>
<dbReference type="PIRSF" id="PIRSF015283">
    <property type="entry name" value="Regulatory_RpfE"/>
    <property type="match status" value="1"/>
</dbReference>
<evidence type="ECO:0008006" key="3">
    <source>
        <dbReference type="Google" id="ProtNLM"/>
    </source>
</evidence>
<gene>
    <name evidence="1" type="ORF">SAMN05421721_102188</name>
</gene>
<organism evidence="1 2">
    <name type="scientific">Ectothiorhodospira mobilis</name>
    <dbReference type="NCBI Taxonomy" id="195064"/>
    <lineage>
        <taxon>Bacteria</taxon>
        <taxon>Pseudomonadati</taxon>
        <taxon>Pseudomonadota</taxon>
        <taxon>Gammaproteobacteria</taxon>
        <taxon>Chromatiales</taxon>
        <taxon>Ectothiorhodospiraceae</taxon>
        <taxon>Ectothiorhodospira</taxon>
    </lineage>
</organism>
<protein>
    <recommendedName>
        <fullName evidence="3">Regulatory protein, RpfE type</fullName>
    </recommendedName>
</protein>
<keyword evidence="2" id="KW-1185">Reference proteome</keyword>
<dbReference type="STRING" id="195064.SAMN05421721_102188"/>
<sequence length="346" mass="37567">MTPTVLYLLVPGLWRRVPEWCASYGGVGRAPGLEWLRGRGAVSSSPDQAVETQLCRRFGLEAGTPAAPFLRLALGADPGREAWACADPVHLQVGPEDLVLTDASRLRLSAGEAADLVGELNAHLGDSIGGFEALTPDHWQLRLQTSAPLDSAPLSQATGGRIQRLLPGGGERADHAWVRLLTEIQMVLDASRVNRERGQRGLPAVNSLWLWGAGVLPAPPMAPPLAAAFGDAPLLQGLCRWSGVTLQPLPEDADALWAALEARSRRGPVLVLLDPLQREAAYDDIEAWMATLEGLDRTWFAPLRARLRRGVLKELQVHADDQGLRLDRGAAWRLWRRPRPLCEGGV</sequence>